<name>A0A6D2JEZ4_9BRAS</name>
<feature type="region of interest" description="Disordered" evidence="1">
    <location>
        <begin position="42"/>
        <end position="108"/>
    </location>
</feature>
<sequence length="108" mass="11899">MDFIKTTLARALSELTFQRKWIGIIWMSRKGVLIKIAKTGPGGSYRETAARPCGTAGRGTSVPRSANIRTLHPSRLNARPSLHTHPGSIIPRSANLKSHSRSRARPCR</sequence>
<dbReference type="Proteomes" id="UP000467841">
    <property type="component" value="Unassembled WGS sequence"/>
</dbReference>
<reference evidence="2" key="1">
    <citation type="submission" date="2020-01" db="EMBL/GenBank/DDBJ databases">
        <authorList>
            <person name="Mishra B."/>
        </authorList>
    </citation>
    <scope>NUCLEOTIDE SEQUENCE [LARGE SCALE GENOMIC DNA]</scope>
</reference>
<evidence type="ECO:0000313" key="3">
    <source>
        <dbReference type="Proteomes" id="UP000467841"/>
    </source>
</evidence>
<dbReference type="EMBL" id="CACVBM020001180">
    <property type="protein sequence ID" value="CAA7037654.1"/>
    <property type="molecule type" value="Genomic_DNA"/>
</dbReference>
<gene>
    <name evidence="2" type="ORF">MERR_LOCUS24889</name>
</gene>
<comment type="caution">
    <text evidence="2">The sequence shown here is derived from an EMBL/GenBank/DDBJ whole genome shotgun (WGS) entry which is preliminary data.</text>
</comment>
<evidence type="ECO:0000313" key="2">
    <source>
        <dbReference type="EMBL" id="CAA7037654.1"/>
    </source>
</evidence>
<dbReference type="AlphaFoldDB" id="A0A6D2JEZ4"/>
<proteinExistence type="predicted"/>
<organism evidence="2 3">
    <name type="scientific">Microthlaspi erraticum</name>
    <dbReference type="NCBI Taxonomy" id="1685480"/>
    <lineage>
        <taxon>Eukaryota</taxon>
        <taxon>Viridiplantae</taxon>
        <taxon>Streptophyta</taxon>
        <taxon>Embryophyta</taxon>
        <taxon>Tracheophyta</taxon>
        <taxon>Spermatophyta</taxon>
        <taxon>Magnoliopsida</taxon>
        <taxon>eudicotyledons</taxon>
        <taxon>Gunneridae</taxon>
        <taxon>Pentapetalae</taxon>
        <taxon>rosids</taxon>
        <taxon>malvids</taxon>
        <taxon>Brassicales</taxon>
        <taxon>Brassicaceae</taxon>
        <taxon>Coluteocarpeae</taxon>
        <taxon>Microthlaspi</taxon>
    </lineage>
</organism>
<protein>
    <submittedName>
        <fullName evidence="2">Uncharacterized protein</fullName>
    </submittedName>
</protein>
<feature type="compositionally biased region" description="Basic residues" evidence="1">
    <location>
        <begin position="98"/>
        <end position="108"/>
    </location>
</feature>
<accession>A0A6D2JEZ4</accession>
<evidence type="ECO:0000256" key="1">
    <source>
        <dbReference type="SAM" id="MobiDB-lite"/>
    </source>
</evidence>
<keyword evidence="3" id="KW-1185">Reference proteome</keyword>